<evidence type="ECO:0000256" key="2">
    <source>
        <dbReference type="ARBA" id="ARBA00022729"/>
    </source>
</evidence>
<reference evidence="7" key="1">
    <citation type="submission" date="2012-03" db="EMBL/GenBank/DDBJ databases">
        <title>The genome of cave-isolated P. fluorescens strain R124 demonstrates phenotypic adaptation to the mineral environment.</title>
        <authorList>
            <person name="Barton M.D."/>
            <person name="Petronio M."/>
            <person name="Giarrizzo J.G."/>
            <person name="Bowling B."/>
            <person name="Barton H.A."/>
        </authorList>
    </citation>
    <scope>NUCLEOTIDE SEQUENCE</scope>
    <source>
        <strain evidence="7">R124</strain>
        <plasmid evidence="7">pMP-R124</plasmid>
    </source>
</reference>
<gene>
    <name evidence="7" type="primary">pilN</name>
    <name evidence="7" type="ORF">I1A_000022</name>
</gene>
<evidence type="ECO:0000313" key="8">
    <source>
        <dbReference type="EMBL" id="EJZ60943.1"/>
    </source>
</evidence>
<evidence type="ECO:0000256" key="3">
    <source>
        <dbReference type="ARBA" id="ARBA00023136"/>
    </source>
</evidence>
<evidence type="ECO:0000313" key="7">
    <source>
        <dbReference type="EMBL" id="AFS51698.1"/>
    </source>
</evidence>
<evidence type="ECO:0000259" key="5">
    <source>
        <dbReference type="Pfam" id="PF00263"/>
    </source>
</evidence>
<dbReference type="RefSeq" id="WP_003230011.1">
    <property type="nucleotide sequence ID" value="NZ_CM001562.1"/>
</dbReference>
<keyword evidence="7" id="KW-0614">Plasmid</keyword>
<evidence type="ECO:0000256" key="1">
    <source>
        <dbReference type="ARBA" id="ARBA00004370"/>
    </source>
</evidence>
<dbReference type="Proteomes" id="UP000006045">
    <property type="component" value="Plasmid pMP-R124"/>
</dbReference>
<sequence length="569" mass="60122">MNTRPGALALTMLLTFAVGLTGCETKRVSESMDRVDATADKANALAGSLRQHGNARKSVMFTNEQWVNTQPLQLKKGLPVTRDCDVGYNESRTLQEFAQWASNVCGSSPGKVPTPVQVMPDALDGGAAFIKNKGVARPTGPAPVASTDSISDLFPGSSHTSFGAAAPANAPSFGNRYVNAQRYEGRLSALLDNVTGSLGLSWRYDAAAGAIKIYYLETRQFPIYAFNTTSTFKSEVKSGMSSTAGTSGGAGQGSSSTGMSGESGSSQNTQTDMVSSVLNDIEKNVRNMLTMDQMSFSRATGVINITDRPDVLDAVQAYLDKENHRITQQILINIEVISVKLSDKDQYGIDWSLVYKSVSGNWGFGLGNKFPGIDGSAVGGSISILDTASSPFAGSKAIVQALTQQGRVSTVRAPSVTTLNLQTAPVQVGKVKGYIASSGTTQTANVGTTSSLVPASITSGFNMALSPIVMPADELLMKIAINMSTEPQLDNFTSGDAKAQVPSYDLQIFDQTVKLQSGQTLVLSGFDQTTENANKSGVGEAWNWFFGGGGTRETNREVLVLLLTPIILG</sequence>
<accession>K0WMX6</accession>
<proteinExistence type="predicted"/>
<dbReference type="PANTHER" id="PTHR30332">
    <property type="entry name" value="PROBABLE GENERAL SECRETION PATHWAY PROTEIN D"/>
    <property type="match status" value="1"/>
</dbReference>
<feature type="compositionally biased region" description="Low complexity" evidence="4">
    <location>
        <begin position="253"/>
        <end position="267"/>
    </location>
</feature>
<dbReference type="InterPro" id="IPR011514">
    <property type="entry name" value="Secretin_N_2"/>
</dbReference>
<feature type="domain" description="Type II/III secretion system secretin-like" evidence="5">
    <location>
        <begin position="401"/>
        <end position="567"/>
    </location>
</feature>
<evidence type="ECO:0000313" key="9">
    <source>
        <dbReference type="Proteomes" id="UP000006045"/>
    </source>
</evidence>
<name>K0WMX6_PSEFL</name>
<feature type="domain" description="Secretin N-terminal" evidence="6">
    <location>
        <begin position="218"/>
        <end position="295"/>
    </location>
</feature>
<dbReference type="GO" id="GO:0019867">
    <property type="term" value="C:outer membrane"/>
    <property type="evidence" value="ECO:0007669"/>
    <property type="project" value="InterPro"/>
</dbReference>
<dbReference type="AlphaFoldDB" id="K0WMX6"/>
<dbReference type="Pfam" id="PF00263">
    <property type="entry name" value="Secretin"/>
    <property type="match status" value="1"/>
</dbReference>
<evidence type="ECO:0000256" key="4">
    <source>
        <dbReference type="SAM" id="MobiDB-lite"/>
    </source>
</evidence>
<dbReference type="EMBL" id="CM001562">
    <property type="protein sequence ID" value="EJZ60943.1"/>
    <property type="molecule type" value="Genomic_DNA"/>
</dbReference>
<dbReference type="InterPro" id="IPR004846">
    <property type="entry name" value="T2SS/T3SS_dom"/>
</dbReference>
<dbReference type="PROSITE" id="PS51257">
    <property type="entry name" value="PROKAR_LIPOPROTEIN"/>
    <property type="match status" value="1"/>
</dbReference>
<dbReference type="GO" id="GO:0009306">
    <property type="term" value="P:protein secretion"/>
    <property type="evidence" value="ECO:0007669"/>
    <property type="project" value="InterPro"/>
</dbReference>
<feature type="region of interest" description="Disordered" evidence="4">
    <location>
        <begin position="238"/>
        <end position="270"/>
    </location>
</feature>
<dbReference type="HOGENOM" id="CLU_015882_0_0_6"/>
<dbReference type="InterPro" id="IPR013359">
    <property type="entry name" value="Pilus_4B_PilN"/>
</dbReference>
<reference evidence="8 9" key="2">
    <citation type="submission" date="2012-08" db="EMBL/GenBank/DDBJ databases">
        <title>The genome of cave-isolated P. fluorescens strain R124 demonstrates phenotypic adaptation to the mineral environment.</title>
        <authorList>
            <person name="Barton M.D."/>
            <person name="Petronio M."/>
            <person name="Giarrizzo J.G."/>
            <person name="Bowling B.V."/>
            <person name="Barton H.A."/>
        </authorList>
    </citation>
    <scope>NUCLEOTIDE SEQUENCE [LARGE SCALE GENOMIC DNA]</scope>
    <source>
        <strain evidence="8 9">R124</strain>
        <plasmid evidence="8 9">pMP-R124</plasmid>
    </source>
</reference>
<evidence type="ECO:0000259" key="6">
    <source>
        <dbReference type="Pfam" id="PF07655"/>
    </source>
</evidence>
<dbReference type="InterPro" id="IPR050810">
    <property type="entry name" value="Bact_Secretion_Sys_Channel"/>
</dbReference>
<dbReference type="EMBL" id="JQ737005">
    <property type="protein sequence ID" value="AFS51698.1"/>
    <property type="molecule type" value="Genomic_DNA"/>
</dbReference>
<protein>
    <submittedName>
        <fullName evidence="7">PilN</fullName>
    </submittedName>
</protein>
<geneLocation type="plasmid" evidence="7 9">
    <name>pMP-R124</name>
</geneLocation>
<dbReference type="PANTHER" id="PTHR30332:SF24">
    <property type="entry name" value="SECRETIN GSPD-RELATED"/>
    <property type="match status" value="1"/>
</dbReference>
<organism evidence="7">
    <name type="scientific">Pseudomonas fluorescens R124</name>
    <dbReference type="NCBI Taxonomy" id="743713"/>
    <lineage>
        <taxon>Bacteria</taxon>
        <taxon>Pseudomonadati</taxon>
        <taxon>Pseudomonadota</taxon>
        <taxon>Gammaproteobacteria</taxon>
        <taxon>Pseudomonadales</taxon>
        <taxon>Pseudomonadaceae</taxon>
        <taxon>Pseudomonas</taxon>
    </lineage>
</organism>
<dbReference type="GO" id="GO:0009297">
    <property type="term" value="P:pilus assembly"/>
    <property type="evidence" value="ECO:0007669"/>
    <property type="project" value="InterPro"/>
</dbReference>
<dbReference type="Pfam" id="PF07655">
    <property type="entry name" value="Secretin_N_2"/>
    <property type="match status" value="1"/>
</dbReference>
<keyword evidence="3" id="KW-0472">Membrane</keyword>
<comment type="subcellular location">
    <subcellularLocation>
        <location evidence="1">Membrane</location>
    </subcellularLocation>
</comment>
<keyword evidence="2" id="KW-0732">Signal</keyword>
<dbReference type="NCBIfam" id="TIGR02520">
    <property type="entry name" value="pilus_B_mal_scr"/>
    <property type="match status" value="1"/>
</dbReference>